<comment type="similarity">
    <text evidence="2">Belongs to the TMEM39 family.</text>
</comment>
<feature type="transmembrane region" description="Helical" evidence="7">
    <location>
        <begin position="95"/>
        <end position="116"/>
    </location>
</feature>
<accession>A0A078B6I9</accession>
<protein>
    <recommendedName>
        <fullName evidence="10">Transmembrane protein</fullName>
    </recommendedName>
</protein>
<sequence>MAKKIAQQKQPAPDKQKGHQHPALNHPLFQQFVFKDQSVFPDSIKVIDVQKIKDEIESKNKKIINKISFDVKYFLFAIVQIIFVNLLIFKQNYEYINFDLVIFSALMLGRTIYLKIIAHNSYLGIQVRNNQANRHVMLNMIMLVLMIIQIIVVWRLFIGNNFHNFICLFYPIMFELLLFGIQTKYALIDQPNQSDCASNQRYSSSIHEFQHLVKAIVFQSFELAYFTGFITVKFIPQDLVIYFDSFSVYIFTLFLWINSVTILFSHYLQMRCIELQFNAQLLGKWTSIKKVSSLPATQSNNISQESSSIDDLKKTSTISKGERQSAESSKANLLTHTIQLNTNDLTSNPSNTTANAQGNNQISSIITTVDQLNLPSWNQVQSYHKDQVISYKKKAYQAVSDIGNFSKPDDLFSLAIYETFNQPSRTFIGIHSIYGMGVLLYTLFALAQRIQLYLYLGQLVASYLMMLNSFKFSKNVTRKYAFINQLSAV</sequence>
<dbReference type="Proteomes" id="UP000039865">
    <property type="component" value="Unassembled WGS sequence"/>
</dbReference>
<feature type="region of interest" description="Disordered" evidence="6">
    <location>
        <begin position="1"/>
        <end position="20"/>
    </location>
</feature>
<dbReference type="InterPro" id="IPR019397">
    <property type="entry name" value="Uncharacterised_TMEM39"/>
</dbReference>
<dbReference type="GO" id="GO:0016020">
    <property type="term" value="C:membrane"/>
    <property type="evidence" value="ECO:0007669"/>
    <property type="project" value="UniProtKB-SubCell"/>
</dbReference>
<comment type="subcellular location">
    <subcellularLocation>
        <location evidence="1">Membrane</location>
        <topology evidence="1">Multi-pass membrane protein</topology>
    </subcellularLocation>
</comment>
<reference evidence="8 9" key="1">
    <citation type="submission" date="2014-06" db="EMBL/GenBank/DDBJ databases">
        <authorList>
            <person name="Swart Estienne"/>
        </authorList>
    </citation>
    <scope>NUCLEOTIDE SEQUENCE [LARGE SCALE GENOMIC DNA]</scope>
    <source>
        <strain evidence="8 9">130c</strain>
    </source>
</reference>
<feature type="transmembrane region" description="Helical" evidence="7">
    <location>
        <begin position="162"/>
        <end position="181"/>
    </location>
</feature>
<evidence type="ECO:0000256" key="7">
    <source>
        <dbReference type="SAM" id="Phobius"/>
    </source>
</evidence>
<feature type="transmembrane region" description="Helical" evidence="7">
    <location>
        <begin position="452"/>
        <end position="470"/>
    </location>
</feature>
<feature type="compositionally biased region" description="Low complexity" evidence="6">
    <location>
        <begin position="1"/>
        <end position="11"/>
    </location>
</feature>
<feature type="transmembrane region" description="Helical" evidence="7">
    <location>
        <begin position="247"/>
        <end position="268"/>
    </location>
</feature>
<evidence type="ECO:0000256" key="2">
    <source>
        <dbReference type="ARBA" id="ARBA00010737"/>
    </source>
</evidence>
<keyword evidence="4 7" id="KW-1133">Transmembrane helix</keyword>
<organism evidence="8 9">
    <name type="scientific">Stylonychia lemnae</name>
    <name type="common">Ciliate</name>
    <dbReference type="NCBI Taxonomy" id="5949"/>
    <lineage>
        <taxon>Eukaryota</taxon>
        <taxon>Sar</taxon>
        <taxon>Alveolata</taxon>
        <taxon>Ciliophora</taxon>
        <taxon>Intramacronucleata</taxon>
        <taxon>Spirotrichea</taxon>
        <taxon>Stichotrichia</taxon>
        <taxon>Sporadotrichida</taxon>
        <taxon>Oxytrichidae</taxon>
        <taxon>Stylonychinae</taxon>
        <taxon>Stylonychia</taxon>
    </lineage>
</organism>
<feature type="transmembrane region" description="Helical" evidence="7">
    <location>
        <begin position="136"/>
        <end position="156"/>
    </location>
</feature>
<evidence type="ECO:0000256" key="5">
    <source>
        <dbReference type="ARBA" id="ARBA00023136"/>
    </source>
</evidence>
<feature type="transmembrane region" description="Helical" evidence="7">
    <location>
        <begin position="212"/>
        <end position="235"/>
    </location>
</feature>
<evidence type="ECO:0008006" key="10">
    <source>
        <dbReference type="Google" id="ProtNLM"/>
    </source>
</evidence>
<gene>
    <name evidence="8" type="primary">Contig15091.g16081</name>
    <name evidence="8" type="ORF">STYLEM_19286</name>
</gene>
<dbReference type="AlphaFoldDB" id="A0A078B6I9"/>
<dbReference type="EMBL" id="CCKQ01018204">
    <property type="protein sequence ID" value="CDW90145.1"/>
    <property type="molecule type" value="Genomic_DNA"/>
</dbReference>
<evidence type="ECO:0000256" key="3">
    <source>
        <dbReference type="ARBA" id="ARBA00022692"/>
    </source>
</evidence>
<dbReference type="PANTHER" id="PTHR12995">
    <property type="entry name" value="FI21814P1"/>
    <property type="match status" value="1"/>
</dbReference>
<evidence type="ECO:0000256" key="6">
    <source>
        <dbReference type="SAM" id="MobiDB-lite"/>
    </source>
</evidence>
<name>A0A078B6I9_STYLE</name>
<evidence type="ECO:0000313" key="9">
    <source>
        <dbReference type="Proteomes" id="UP000039865"/>
    </source>
</evidence>
<keyword evidence="9" id="KW-1185">Reference proteome</keyword>
<proteinExistence type="inferred from homology"/>
<dbReference type="PANTHER" id="PTHR12995:SF4">
    <property type="entry name" value="FI21814P1"/>
    <property type="match status" value="1"/>
</dbReference>
<keyword evidence="3 7" id="KW-0812">Transmembrane</keyword>
<feature type="transmembrane region" description="Helical" evidence="7">
    <location>
        <begin position="427"/>
        <end position="446"/>
    </location>
</feature>
<evidence type="ECO:0000313" key="8">
    <source>
        <dbReference type="EMBL" id="CDW90145.1"/>
    </source>
</evidence>
<evidence type="ECO:0000256" key="1">
    <source>
        <dbReference type="ARBA" id="ARBA00004141"/>
    </source>
</evidence>
<evidence type="ECO:0000256" key="4">
    <source>
        <dbReference type="ARBA" id="ARBA00022989"/>
    </source>
</evidence>
<feature type="transmembrane region" description="Helical" evidence="7">
    <location>
        <begin position="71"/>
        <end position="89"/>
    </location>
</feature>
<dbReference type="InParanoid" id="A0A078B6I9"/>
<keyword evidence="5 7" id="KW-0472">Membrane</keyword>